<accession>A0A9N9FZJ5</accession>
<evidence type="ECO:0000313" key="1">
    <source>
        <dbReference type="EMBL" id="CAG8568554.1"/>
    </source>
</evidence>
<sequence>MSLKERDTNKALKIFNINVTKSFDLFNSNSSFNFLVCSGAARIDWSPPSSWEKPEYHYLLLDFITGSRLCDLDINLTASIILGLRIAYHYFVRRDGRIMSFEAFQVRAYDFLKHFRINVVLKSIRNHLLSGLNKKLILVFHIDEFQEIFAFENSWKGGLSRKGLFKEMLCALRPLMMKSETTNRLFLRVCQVSFLSNKSIIEIFDYFAKKGGDKEKHWMCNTKFLQLLYDISRLPRALETILDKCFKRDGFFPKLKDKNFTFFDNIFYAVINNLIRTYKLDNFIMKNRKSSCQLLYYCTGVIPVQLNTKLDSE</sequence>
<name>A0A9N9FZJ5_9GLOM</name>
<gene>
    <name evidence="1" type="ORF">FCALED_LOCUS6976</name>
</gene>
<dbReference type="EMBL" id="CAJVPQ010001763">
    <property type="protein sequence ID" value="CAG8568554.1"/>
    <property type="molecule type" value="Genomic_DNA"/>
</dbReference>
<dbReference type="AlphaFoldDB" id="A0A9N9FZJ5"/>
<keyword evidence="2" id="KW-1185">Reference proteome</keyword>
<reference evidence="1" key="1">
    <citation type="submission" date="2021-06" db="EMBL/GenBank/DDBJ databases">
        <authorList>
            <person name="Kallberg Y."/>
            <person name="Tangrot J."/>
            <person name="Rosling A."/>
        </authorList>
    </citation>
    <scope>NUCLEOTIDE SEQUENCE</scope>
    <source>
        <strain evidence="1">UK204</strain>
    </source>
</reference>
<comment type="caution">
    <text evidence="1">The sequence shown here is derived from an EMBL/GenBank/DDBJ whole genome shotgun (WGS) entry which is preliminary data.</text>
</comment>
<dbReference type="OrthoDB" id="2315391at2759"/>
<proteinExistence type="predicted"/>
<protein>
    <submittedName>
        <fullName evidence="1">4978_t:CDS:1</fullName>
    </submittedName>
</protein>
<evidence type="ECO:0000313" key="2">
    <source>
        <dbReference type="Proteomes" id="UP000789570"/>
    </source>
</evidence>
<organism evidence="1 2">
    <name type="scientific">Funneliformis caledonium</name>
    <dbReference type="NCBI Taxonomy" id="1117310"/>
    <lineage>
        <taxon>Eukaryota</taxon>
        <taxon>Fungi</taxon>
        <taxon>Fungi incertae sedis</taxon>
        <taxon>Mucoromycota</taxon>
        <taxon>Glomeromycotina</taxon>
        <taxon>Glomeromycetes</taxon>
        <taxon>Glomerales</taxon>
        <taxon>Glomeraceae</taxon>
        <taxon>Funneliformis</taxon>
    </lineage>
</organism>
<dbReference type="Proteomes" id="UP000789570">
    <property type="component" value="Unassembled WGS sequence"/>
</dbReference>